<comment type="caution">
    <text evidence="8">The sequence shown here is derived from an EMBL/GenBank/DDBJ whole genome shotgun (WGS) entry which is preliminary data.</text>
</comment>
<feature type="domain" description="HTH tetR-type" evidence="7">
    <location>
        <begin position="2"/>
        <end position="62"/>
    </location>
</feature>
<name>A0ABT0WPQ4_9BURK</name>
<keyword evidence="3" id="KW-0805">Transcription regulation</keyword>
<dbReference type="Gene3D" id="1.10.357.10">
    <property type="entry name" value="Tetracycline Repressor, domain 2"/>
    <property type="match status" value="1"/>
</dbReference>
<dbReference type="PANTHER" id="PTHR30055:SF151">
    <property type="entry name" value="TRANSCRIPTIONAL REGULATORY PROTEIN"/>
    <property type="match status" value="1"/>
</dbReference>
<dbReference type="InterPro" id="IPR009057">
    <property type="entry name" value="Homeodomain-like_sf"/>
</dbReference>
<evidence type="ECO:0000313" key="8">
    <source>
        <dbReference type="EMBL" id="MCM2565724.1"/>
    </source>
</evidence>
<dbReference type="SUPFAM" id="SSF48498">
    <property type="entry name" value="Tetracyclin repressor-like, C-terminal domain"/>
    <property type="match status" value="1"/>
</dbReference>
<dbReference type="PRINTS" id="PR00400">
    <property type="entry name" value="TETREPRESSOR"/>
</dbReference>
<keyword evidence="4 6" id="KW-0238">DNA-binding</keyword>
<feature type="DNA-binding region" description="H-T-H motif" evidence="6">
    <location>
        <begin position="25"/>
        <end position="44"/>
    </location>
</feature>
<keyword evidence="5" id="KW-0804">Transcription</keyword>
<dbReference type="InterPro" id="IPR004111">
    <property type="entry name" value="Repressor_TetR_C"/>
</dbReference>
<evidence type="ECO:0000256" key="2">
    <source>
        <dbReference type="ARBA" id="ARBA00022491"/>
    </source>
</evidence>
<dbReference type="PANTHER" id="PTHR30055">
    <property type="entry name" value="HTH-TYPE TRANSCRIPTIONAL REGULATOR RUTR"/>
    <property type="match status" value="1"/>
</dbReference>
<accession>A0ABT0WPQ4</accession>
<dbReference type="SUPFAM" id="SSF46689">
    <property type="entry name" value="Homeodomain-like"/>
    <property type="match status" value="1"/>
</dbReference>
<dbReference type="Proteomes" id="UP001202243">
    <property type="component" value="Unassembled WGS sequence"/>
</dbReference>
<dbReference type="Pfam" id="PF02909">
    <property type="entry name" value="TetR_C_1"/>
    <property type="match status" value="1"/>
</dbReference>
<dbReference type="Gene3D" id="1.10.10.60">
    <property type="entry name" value="Homeodomain-like"/>
    <property type="match status" value="1"/>
</dbReference>
<evidence type="ECO:0000256" key="4">
    <source>
        <dbReference type="ARBA" id="ARBA00023125"/>
    </source>
</evidence>
<keyword evidence="2" id="KW-0678">Repressor</keyword>
<evidence type="ECO:0000256" key="6">
    <source>
        <dbReference type="PROSITE-ProRule" id="PRU00335"/>
    </source>
</evidence>
<dbReference type="InterPro" id="IPR003012">
    <property type="entry name" value="Tet_transcr_reg_TetR"/>
</dbReference>
<gene>
    <name evidence="8" type="ORF">NCG91_08935</name>
</gene>
<dbReference type="RefSeq" id="WP_251349423.1">
    <property type="nucleotide sequence ID" value="NZ_JAMQGR010000002.1"/>
</dbReference>
<evidence type="ECO:0000313" key="9">
    <source>
        <dbReference type="Proteomes" id="UP001202243"/>
    </source>
</evidence>
<dbReference type="PRINTS" id="PR00455">
    <property type="entry name" value="HTHTETR"/>
</dbReference>
<keyword evidence="9" id="KW-1185">Reference proteome</keyword>
<organism evidence="8 9">
    <name type="scientific">Janthinobacterium kumbetense</name>
    <dbReference type="NCBI Taxonomy" id="2950280"/>
    <lineage>
        <taxon>Bacteria</taxon>
        <taxon>Pseudomonadati</taxon>
        <taxon>Pseudomonadota</taxon>
        <taxon>Betaproteobacteria</taxon>
        <taxon>Burkholderiales</taxon>
        <taxon>Oxalobacteraceae</taxon>
        <taxon>Janthinobacterium</taxon>
    </lineage>
</organism>
<evidence type="ECO:0000256" key="3">
    <source>
        <dbReference type="ARBA" id="ARBA00023015"/>
    </source>
</evidence>
<reference evidence="8 9" key="1">
    <citation type="submission" date="2022-06" db="EMBL/GenBank/DDBJ databases">
        <title>Janthinobacterium kumbetensis sp. nov., isolated from spring water in Turkey.</title>
        <authorList>
            <person name="Inan Bektas K."/>
            <person name="Belduz A.A."/>
            <person name="Canakci S."/>
            <person name="Nalcaoglu A."/>
            <person name="Ceylan E."/>
            <person name="Kati H."/>
        </authorList>
    </citation>
    <scope>NUCLEOTIDE SEQUENCE [LARGE SCALE GENOMIC DNA]</scope>
    <source>
        <strain evidence="8 9">GK</strain>
    </source>
</reference>
<dbReference type="Pfam" id="PF00440">
    <property type="entry name" value="TetR_N"/>
    <property type="match status" value="1"/>
</dbReference>
<dbReference type="EMBL" id="JAMQGR010000002">
    <property type="protein sequence ID" value="MCM2565724.1"/>
    <property type="molecule type" value="Genomic_DNA"/>
</dbReference>
<dbReference type="PROSITE" id="PS50977">
    <property type="entry name" value="HTH_TETR_2"/>
    <property type="match status" value="1"/>
</dbReference>
<evidence type="ECO:0000256" key="1">
    <source>
        <dbReference type="ARBA" id="ARBA00002856"/>
    </source>
</evidence>
<proteinExistence type="predicted"/>
<comment type="function">
    <text evidence="1">TetR is the repressor of the tetracycline resistance element; its N-terminal region forms a helix-turn-helix structure and binds DNA. Binding of tetracycline to TetR reduces the repressor affinity for the tetracycline resistance gene (tetA) promoter operator sites.</text>
</comment>
<evidence type="ECO:0000256" key="5">
    <source>
        <dbReference type="ARBA" id="ARBA00023163"/>
    </source>
</evidence>
<protein>
    <submittedName>
        <fullName evidence="8">TetR/AcrR family transcriptional regulator C-terminal domain-containing protein</fullName>
    </submittedName>
</protein>
<evidence type="ECO:0000259" key="7">
    <source>
        <dbReference type="PROSITE" id="PS50977"/>
    </source>
</evidence>
<dbReference type="InterPro" id="IPR036271">
    <property type="entry name" value="Tet_transcr_reg_TetR-rel_C_sf"/>
</dbReference>
<sequence>MKIQREAVVARALELLDEVGIEGLTMRCLADAMGIKAASLYWHFANKQALLDGMADVLIEDVARNVDADAGWEAQLRQVAAQLRAALSARRDGVRVFGGTYVISENVFRVAEALIGPMRVAGASEKLASWSAFTLLYYVLGFVMEAQGTGPGSAAMHALSSRRAAFAAMAADHYPHVLASMDAIFNAEIDDRFNAGLDLIMIGLREKIKTNQGIYN</sequence>
<dbReference type="InterPro" id="IPR050109">
    <property type="entry name" value="HTH-type_TetR-like_transc_reg"/>
</dbReference>
<dbReference type="InterPro" id="IPR001647">
    <property type="entry name" value="HTH_TetR"/>
</dbReference>